<dbReference type="AlphaFoldDB" id="A0A9W9WC06"/>
<dbReference type="GeneID" id="81364898"/>
<reference evidence="2" key="2">
    <citation type="journal article" date="2023" name="IMA Fungus">
        <title>Comparative genomic study of the Penicillium genus elucidates a diverse pangenome and 15 lateral gene transfer events.</title>
        <authorList>
            <person name="Petersen C."/>
            <person name="Sorensen T."/>
            <person name="Nielsen M.R."/>
            <person name="Sondergaard T.E."/>
            <person name="Sorensen J.L."/>
            <person name="Fitzpatrick D.A."/>
            <person name="Frisvad J.C."/>
            <person name="Nielsen K.L."/>
        </authorList>
    </citation>
    <scope>NUCLEOTIDE SEQUENCE</scope>
    <source>
        <strain evidence="2">IBT 29677</strain>
    </source>
</reference>
<evidence type="ECO:0000256" key="1">
    <source>
        <dbReference type="SAM" id="MobiDB-lite"/>
    </source>
</evidence>
<reference evidence="2" key="1">
    <citation type="submission" date="2022-12" db="EMBL/GenBank/DDBJ databases">
        <authorList>
            <person name="Petersen C."/>
        </authorList>
    </citation>
    <scope>NUCLEOTIDE SEQUENCE</scope>
    <source>
        <strain evidence="2">IBT 29677</strain>
    </source>
</reference>
<dbReference type="EMBL" id="JAPZBU010000003">
    <property type="protein sequence ID" value="KAJ5414654.1"/>
    <property type="molecule type" value="Genomic_DNA"/>
</dbReference>
<feature type="region of interest" description="Disordered" evidence="1">
    <location>
        <begin position="64"/>
        <end position="83"/>
    </location>
</feature>
<accession>A0A9W9WC06</accession>
<evidence type="ECO:0008006" key="4">
    <source>
        <dbReference type="Google" id="ProtNLM"/>
    </source>
</evidence>
<evidence type="ECO:0000313" key="3">
    <source>
        <dbReference type="Proteomes" id="UP001147747"/>
    </source>
</evidence>
<dbReference type="OrthoDB" id="4454541at2759"/>
<dbReference type="Proteomes" id="UP001147747">
    <property type="component" value="Unassembled WGS sequence"/>
</dbReference>
<sequence length="145" mass="16278">MPTEVRVLNAGTALSFAHIFHRKQKCGGFTYGIKCRPCTTRKVKCSFDEEVKDPRHYPYLRLRSSKSPPIRREGTFARNETEDTGMMARTSLSLSPLQSDPISTSLPTAVVNETASSNDDGLLQQVEMLKSRQVFLVTIFDHIAN</sequence>
<dbReference type="RefSeq" id="XP_056494500.1">
    <property type="nucleotide sequence ID" value="XM_056625918.1"/>
</dbReference>
<feature type="compositionally biased region" description="Basic and acidic residues" evidence="1">
    <location>
        <begin position="70"/>
        <end position="81"/>
    </location>
</feature>
<protein>
    <recommendedName>
        <fullName evidence="4">Zn(2)-C6 fungal-type domain-containing protein</fullName>
    </recommendedName>
</protein>
<keyword evidence="3" id="KW-1185">Reference proteome</keyword>
<name>A0A9W9WC06_9EURO</name>
<proteinExistence type="predicted"/>
<organism evidence="2 3">
    <name type="scientific">Penicillium cosmopolitanum</name>
    <dbReference type="NCBI Taxonomy" id="1131564"/>
    <lineage>
        <taxon>Eukaryota</taxon>
        <taxon>Fungi</taxon>
        <taxon>Dikarya</taxon>
        <taxon>Ascomycota</taxon>
        <taxon>Pezizomycotina</taxon>
        <taxon>Eurotiomycetes</taxon>
        <taxon>Eurotiomycetidae</taxon>
        <taxon>Eurotiales</taxon>
        <taxon>Aspergillaceae</taxon>
        <taxon>Penicillium</taxon>
    </lineage>
</organism>
<comment type="caution">
    <text evidence="2">The sequence shown here is derived from an EMBL/GenBank/DDBJ whole genome shotgun (WGS) entry which is preliminary data.</text>
</comment>
<evidence type="ECO:0000313" key="2">
    <source>
        <dbReference type="EMBL" id="KAJ5414654.1"/>
    </source>
</evidence>
<gene>
    <name evidence="2" type="ORF">N7509_001281</name>
</gene>